<dbReference type="KEGG" id="vg:3294350"/>
<evidence type="ECO:0000313" key="1">
    <source>
        <dbReference type="EMBL" id="AAX44527.1"/>
    </source>
</evidence>
<dbReference type="Gene3D" id="1.10.30.50">
    <property type="match status" value="1"/>
</dbReference>
<dbReference type="Proteomes" id="UP000013923">
    <property type="component" value="Genome"/>
</dbReference>
<reference evidence="2 4" key="2">
    <citation type="submission" date="2009-10" db="EMBL/GenBank/DDBJ databases">
        <title>The Genome Sequence of Prochlorococcus phage P-SSM2.</title>
        <authorList>
            <consortium name="The Broad Institute Genome Sequencing Platform"/>
            <person name="Henn M.R."/>
            <person name="Sullivan M.S."/>
            <person name="Osburne M.S."/>
            <person name="Levin J."/>
            <person name="Malboeuf C."/>
            <person name="Casali M."/>
            <person name="Russ C."/>
            <person name="Lennon N."/>
            <person name="Chapman S.B."/>
            <person name="Erlich R."/>
            <person name="Young S.K."/>
            <person name="Koehrsen M."/>
            <person name="Yandava C."/>
            <person name="Zeng Q."/>
            <person name="Alvarado L."/>
            <person name="Anderson S."/>
            <person name="Berlin A."/>
            <person name="Borenstein D."/>
            <person name="Chen Z."/>
            <person name="Engels R."/>
            <person name="Freedman E."/>
            <person name="Gellesch M."/>
            <person name="Goldberg J."/>
            <person name="Green L."/>
            <person name="Griggs A."/>
            <person name="Gujja S."/>
            <person name="Heilman E.R."/>
            <person name="Heiman D."/>
            <person name="Hepburn T."/>
            <person name="Howarth C."/>
            <person name="Jen D."/>
            <person name="Larson L."/>
            <person name="Lewis B."/>
            <person name="Mehta T."/>
            <person name="Park D."/>
            <person name="Pearson M."/>
            <person name="Richards J."/>
            <person name="Rizzolo K."/>
            <person name="Roberts A."/>
            <person name="Ryan E."/>
            <person name="Saif S."/>
            <person name="Shea T."/>
            <person name="Shenoy N."/>
            <person name="Sisk P."/>
            <person name="Stolte C."/>
            <person name="Sykes S."/>
            <person name="Walk T."/>
            <person name="White J."/>
            <person name="Yu Q."/>
            <person name="Coleman M.L."/>
            <person name="Huang K.H."/>
            <person name="Weigele P.R."/>
            <person name="DeFrancesco A.S."/>
            <person name="Kern S.E."/>
            <person name="Thompson L.R."/>
            <person name="Fu R."/>
            <person name="Hombeck B."/>
            <person name="Chisholm S.W."/>
            <person name="Haas B."/>
            <person name="Nusbaum C."/>
            <person name="Birren B."/>
        </authorList>
    </citation>
    <scope>NUCLEOTIDE SEQUENCE [LARGE SCALE GENOMIC DNA]</scope>
    <source>
        <strain evidence="2">P-SSM2</strain>
    </source>
</reference>
<protein>
    <recommendedName>
        <fullName evidence="5">HNH endonuclease</fullName>
    </recommendedName>
</protein>
<evidence type="ECO:0000313" key="3">
    <source>
        <dbReference type="Proteomes" id="UP000000991"/>
    </source>
</evidence>
<dbReference type="EMBL" id="AY939844">
    <property type="protein sequence ID" value="AAX44527.1"/>
    <property type="molecule type" value="Genomic_DNA"/>
</dbReference>
<evidence type="ECO:0000313" key="4">
    <source>
        <dbReference type="Proteomes" id="UP000013923"/>
    </source>
</evidence>
<dbReference type="EMBL" id="GU071092">
    <property type="protein sequence ID" value="ACY76028.1"/>
    <property type="molecule type" value="Genomic_DNA"/>
</dbReference>
<reference evidence="1 3" key="1">
    <citation type="journal article" date="2005" name="PLoS Biol.">
        <title>Three Prochlorococcus cyanophage genomes: signature features and ecological interpretations.</title>
        <authorList>
            <person name="Sullivan M.B."/>
            <person name="Coleman M.L."/>
            <person name="Weigele P."/>
            <person name="Rohwer F."/>
            <person name="Chisholm S.W."/>
        </authorList>
    </citation>
    <scope>NUCLEOTIDE SEQUENCE</scope>
</reference>
<evidence type="ECO:0000313" key="2">
    <source>
        <dbReference type="EMBL" id="ACY76028.1"/>
    </source>
</evidence>
<organismHost>
    <name type="scientific">Prochlorococcus</name>
    <dbReference type="NCBI Taxonomy" id="1218"/>
</organismHost>
<dbReference type="CDD" id="cd00085">
    <property type="entry name" value="HNHc"/>
    <property type="match status" value="1"/>
</dbReference>
<reference evidence="1 3" key="3">
    <citation type="journal article" date="2010" name="Environ. Microbiol.">
        <title>Genomic analysis of oceanic cyanobacterial myoviruses compared with T4-like myoviruses from diverse hosts and environments.</title>
        <authorList>
            <person name="Sullivan M.B."/>
            <person name="Huang K.H."/>
            <person name="Ignacio-Espinoza J.C."/>
            <person name="Berlin A.M."/>
            <person name="Kelly L."/>
            <person name="Weigele P.R."/>
            <person name="DeFrancesco A.S."/>
            <person name="Kern S.E."/>
            <person name="Thompson L.R."/>
            <person name="Young S."/>
            <person name="Yandava C."/>
            <person name="Fu R."/>
            <person name="Krastins B."/>
            <person name="Chase M."/>
            <person name="Sarracino D."/>
            <person name="Osburne M.S."/>
            <person name="Henn M.R."/>
            <person name="Chisholm S.W."/>
        </authorList>
    </citation>
    <scope>NUCLEOTIDE SEQUENCE [LARGE SCALE GENOMIC DNA]</scope>
</reference>
<dbReference type="Proteomes" id="UP000000991">
    <property type="component" value="Segment"/>
</dbReference>
<gene>
    <name evidence="2" type="ORF">PCMG_00152</name>
    <name evidence="1" type="ORF">PSSM2_149</name>
</gene>
<dbReference type="OrthoDB" id="25105at10239"/>
<organism evidence="1 3">
    <name type="scientific">Prochlorococcus phage P-SSM2</name>
    <dbReference type="NCBI Taxonomy" id="268746"/>
    <lineage>
        <taxon>Viruses</taxon>
        <taxon>Duplodnaviria</taxon>
        <taxon>Heunggongvirae</taxon>
        <taxon>Uroviricota</taxon>
        <taxon>Caudoviricetes</taxon>
        <taxon>Pantevenvirales</taxon>
        <taxon>Kyanoviridae</taxon>
        <taxon>Salacisavirus</taxon>
        <taxon>Salacisavirus pssm2</taxon>
    </lineage>
</organism>
<dbReference type="GeneID" id="3294350"/>
<sequence length="91" mass="10502">MPNTPARKELREERFEWLRESKRNKPCADCGGIFDPVCMDYHHIDPSTKYHPGGVGGVIKSGYSMKRIQEEIDKCVCLCANCHRIRHKDDP</sequence>
<dbReference type="InterPro" id="IPR003615">
    <property type="entry name" value="HNH_nuc"/>
</dbReference>
<proteinExistence type="predicted"/>
<keyword evidence="3" id="KW-1185">Reference proteome</keyword>
<accession>Q58MK5</accession>
<dbReference type="RefSeq" id="YP_214381.1">
    <property type="nucleotide sequence ID" value="NC_006883.2"/>
</dbReference>
<name>Q58MK5_BPPRM</name>
<evidence type="ECO:0008006" key="5">
    <source>
        <dbReference type="Google" id="ProtNLM"/>
    </source>
</evidence>